<feature type="transmembrane region" description="Helical" evidence="2">
    <location>
        <begin position="64"/>
        <end position="84"/>
    </location>
</feature>
<dbReference type="Pfam" id="PF14331">
    <property type="entry name" value="IcmF-related_N"/>
    <property type="match status" value="1"/>
</dbReference>
<evidence type="ECO:0000259" key="3">
    <source>
        <dbReference type="Pfam" id="PF14331"/>
    </source>
</evidence>
<sequence length="581" mass="63630">MSDEPTPSLKDRLKSRLNVSLAAMVAALVGIGLLVLAAAAWLVYSIDPTRIAWGDYMTLQRGVWLLALWALSCVVTYVTVRIWMADIPLGDARVRAGWKTGMQLLSQHSVGLNQIPCFLVLGCETRHQQESWLGSEGAPVAQSTSEGSPAIDWHLSKDRLLIFCRDIGVYGTLLRSGTSDEHAEQPKSVPDHVAEASDSPSTSPSDANASEEPVVDSDESSMGDSIDDAVETEPRAEPLAAGSNPSAVAVAQPQTQAAKTQSTSVAHAMQSLERADRLVQDAQSIRPMAQPTRAIPDSLSSVRTTQSQQELSDLCARLRAERFPHAPINGTLVMVDSRMIAEGGSSPGESGRKIGRAIRRDLDQMQSELGIASPVTMMIAENDHPDDYKELQRRLRMVEQQSSVALGKPFVSEEIPTGEAMNQLANDTIREIENRVKQVFQVPRSLTQPQNHRLVRVLIQCRRWRSSLRSMMVESCAANPVDMSSSHSGSISEVNAPIVSGLFVASPGQRSAKSNGAKGHFFESIVAHMIDQQNHLAWTSEERQAWRRHQRFAASLMVVTGILIALFLIQLWTLLRPIIFT</sequence>
<feature type="domain" description="Type VI secretion system component TssM1 N-terminal" evidence="3">
    <location>
        <begin position="305"/>
        <end position="557"/>
    </location>
</feature>
<name>A0A2G1WAW4_9BACT</name>
<keyword evidence="2" id="KW-0812">Transmembrane</keyword>
<feature type="region of interest" description="Disordered" evidence="1">
    <location>
        <begin position="176"/>
        <end position="267"/>
    </location>
</feature>
<evidence type="ECO:0000313" key="5">
    <source>
        <dbReference type="Proteomes" id="UP000225740"/>
    </source>
</evidence>
<organism evidence="4 5">
    <name type="scientific">Rhodopirellula bahusiensis</name>
    <dbReference type="NCBI Taxonomy" id="2014065"/>
    <lineage>
        <taxon>Bacteria</taxon>
        <taxon>Pseudomonadati</taxon>
        <taxon>Planctomycetota</taxon>
        <taxon>Planctomycetia</taxon>
        <taxon>Pirellulales</taxon>
        <taxon>Pirellulaceae</taxon>
        <taxon>Rhodopirellula</taxon>
    </lineage>
</organism>
<dbReference type="EMBL" id="NIZW01000003">
    <property type="protein sequence ID" value="PHQ36173.1"/>
    <property type="molecule type" value="Genomic_DNA"/>
</dbReference>
<protein>
    <submittedName>
        <fullName evidence="4">Type VI secretion system protein ImpL</fullName>
    </submittedName>
</protein>
<dbReference type="GeneID" id="90607728"/>
<proteinExistence type="predicted"/>
<keyword evidence="2" id="KW-0472">Membrane</keyword>
<evidence type="ECO:0000256" key="1">
    <source>
        <dbReference type="SAM" id="MobiDB-lite"/>
    </source>
</evidence>
<dbReference type="AlphaFoldDB" id="A0A2G1WAW4"/>
<feature type="compositionally biased region" description="Basic and acidic residues" evidence="1">
    <location>
        <begin position="178"/>
        <end position="195"/>
    </location>
</feature>
<dbReference type="Proteomes" id="UP000225740">
    <property type="component" value="Unassembled WGS sequence"/>
</dbReference>
<keyword evidence="5" id="KW-1185">Reference proteome</keyword>
<evidence type="ECO:0000313" key="4">
    <source>
        <dbReference type="EMBL" id="PHQ36173.1"/>
    </source>
</evidence>
<reference evidence="4 5" key="1">
    <citation type="submission" date="2017-06" db="EMBL/GenBank/DDBJ databases">
        <title>Description of Rhodopirellula bahusiensis sp. nov.</title>
        <authorList>
            <person name="Kizina J."/>
            <person name="Harder J."/>
        </authorList>
    </citation>
    <scope>NUCLEOTIDE SEQUENCE [LARGE SCALE GENOMIC DNA]</scope>
    <source>
        <strain evidence="4 5">SWK21</strain>
    </source>
</reference>
<accession>A0A2G1WAW4</accession>
<feature type="compositionally biased region" description="Low complexity" evidence="1">
    <location>
        <begin position="196"/>
        <end position="212"/>
    </location>
</feature>
<feature type="region of interest" description="Disordered" evidence="1">
    <location>
        <begin position="285"/>
        <end position="306"/>
    </location>
</feature>
<keyword evidence="2" id="KW-1133">Transmembrane helix</keyword>
<comment type="caution">
    <text evidence="4">The sequence shown here is derived from an EMBL/GenBank/DDBJ whole genome shotgun (WGS) entry which is preliminary data.</text>
</comment>
<feature type="transmembrane region" description="Helical" evidence="2">
    <location>
        <begin position="552"/>
        <end position="575"/>
    </location>
</feature>
<dbReference type="OrthoDB" id="240685at2"/>
<evidence type="ECO:0000256" key="2">
    <source>
        <dbReference type="SAM" id="Phobius"/>
    </source>
</evidence>
<dbReference type="RefSeq" id="WP_099259800.1">
    <property type="nucleotide sequence ID" value="NZ_NIZW01000003.1"/>
</dbReference>
<feature type="transmembrane region" description="Helical" evidence="2">
    <location>
        <begin position="21"/>
        <end position="44"/>
    </location>
</feature>
<feature type="compositionally biased region" description="Low complexity" evidence="1">
    <location>
        <begin position="246"/>
        <end position="266"/>
    </location>
</feature>
<dbReference type="InterPro" id="IPR025743">
    <property type="entry name" value="TssM1_N"/>
</dbReference>
<gene>
    <name evidence="4" type="ORF">CEE69_05760</name>
</gene>
<feature type="compositionally biased region" description="Acidic residues" evidence="1">
    <location>
        <begin position="213"/>
        <end position="231"/>
    </location>
</feature>